<name>A0A8B2NRN7_9HYPH</name>
<evidence type="ECO:0000313" key="2">
    <source>
        <dbReference type="Proteomes" id="UP000249590"/>
    </source>
</evidence>
<sequence length="89" mass="9690">MAITEDEMRGIAAILSAPDARETGYATLRGRYPHIMLTRCDASDLVEDPFLTVGAFDLHLVDMTDHCVRITADPAEAHGLALALRRVPA</sequence>
<proteinExistence type="predicted"/>
<gene>
    <name evidence="1" type="ORF">DLJ53_15840</name>
</gene>
<dbReference type="RefSeq" id="WP_111346913.1">
    <property type="nucleotide sequence ID" value="NZ_JAIWKD010000008.1"/>
</dbReference>
<organism evidence="1 2">
    <name type="scientific">Acuticoccus sediminis</name>
    <dbReference type="NCBI Taxonomy" id="2184697"/>
    <lineage>
        <taxon>Bacteria</taxon>
        <taxon>Pseudomonadati</taxon>
        <taxon>Pseudomonadota</taxon>
        <taxon>Alphaproteobacteria</taxon>
        <taxon>Hyphomicrobiales</taxon>
        <taxon>Amorphaceae</taxon>
        <taxon>Acuticoccus</taxon>
    </lineage>
</organism>
<comment type="caution">
    <text evidence="1">The sequence shown here is derived from an EMBL/GenBank/DDBJ whole genome shotgun (WGS) entry which is preliminary data.</text>
</comment>
<evidence type="ECO:0000313" key="1">
    <source>
        <dbReference type="EMBL" id="RAI00719.1"/>
    </source>
</evidence>
<accession>A0A8B2NRN7</accession>
<keyword evidence="2" id="KW-1185">Reference proteome</keyword>
<dbReference type="OrthoDB" id="7960540at2"/>
<reference evidence="1 2" key="1">
    <citation type="submission" date="2018-05" db="EMBL/GenBank/DDBJ databases">
        <title>Acuticoccus sediminis sp. nov., isolated from deep-sea sediment of Indian Ocean.</title>
        <authorList>
            <person name="Liu X."/>
            <person name="Lai Q."/>
            <person name="Du Y."/>
            <person name="Sun F."/>
            <person name="Zhang X."/>
            <person name="Wang S."/>
            <person name="Shao Z."/>
        </authorList>
    </citation>
    <scope>NUCLEOTIDE SEQUENCE [LARGE SCALE GENOMIC DNA]</scope>
    <source>
        <strain evidence="1 2">PTG4-2</strain>
    </source>
</reference>
<dbReference type="AlphaFoldDB" id="A0A8B2NRN7"/>
<dbReference type="EMBL" id="QHHQ01000003">
    <property type="protein sequence ID" value="RAI00719.1"/>
    <property type="molecule type" value="Genomic_DNA"/>
</dbReference>
<dbReference type="Proteomes" id="UP000249590">
    <property type="component" value="Unassembled WGS sequence"/>
</dbReference>
<protein>
    <submittedName>
        <fullName evidence="1">Uncharacterized protein</fullName>
    </submittedName>
</protein>